<feature type="non-terminal residue" evidence="1">
    <location>
        <position position="251"/>
    </location>
</feature>
<comment type="caution">
    <text evidence="1">The sequence shown here is derived from an EMBL/GenBank/DDBJ whole genome shotgun (WGS) entry which is preliminary data.</text>
</comment>
<keyword evidence="1" id="KW-0378">Hydrolase</keyword>
<keyword evidence="1" id="KW-0347">Helicase</keyword>
<feature type="non-terminal residue" evidence="1">
    <location>
        <position position="1"/>
    </location>
</feature>
<dbReference type="EMBL" id="AJWZ01011930">
    <property type="protein sequence ID" value="EKC43673.1"/>
    <property type="molecule type" value="Genomic_DNA"/>
</dbReference>
<gene>
    <name evidence="1" type="ORF">OBE_17877</name>
</gene>
<evidence type="ECO:0000313" key="1">
    <source>
        <dbReference type="EMBL" id="EKC43673.1"/>
    </source>
</evidence>
<accession>K1RDD3</accession>
<proteinExistence type="predicted"/>
<name>K1RDD3_9ZZZZ</name>
<dbReference type="GO" id="GO:0004386">
    <property type="term" value="F:helicase activity"/>
    <property type="evidence" value="ECO:0007669"/>
    <property type="project" value="UniProtKB-KW"/>
</dbReference>
<protein>
    <submittedName>
        <fullName evidence="1">Superfamily II DNA/RNA helicase, SNF2 family</fullName>
    </submittedName>
</protein>
<keyword evidence="1" id="KW-0067">ATP-binding</keyword>
<dbReference type="AlphaFoldDB" id="K1RDD3"/>
<keyword evidence="1" id="KW-0547">Nucleotide-binding</keyword>
<organism evidence="1">
    <name type="scientific">human gut metagenome</name>
    <dbReference type="NCBI Taxonomy" id="408170"/>
    <lineage>
        <taxon>unclassified sequences</taxon>
        <taxon>metagenomes</taxon>
        <taxon>organismal metagenomes</taxon>
    </lineage>
</organism>
<sequence length="251" mass="27763">KPEKKALLDIPGVRRGTEFAKEAAARKDSYVSGLEMLFGRKWRGDEPVSDVQAQELLRAYQEDALAEVESLTASDGQQRGFAELEPELILDYSGQPPLLRLRISDGGRQYVVKSIPELLTAIEKERSVSYGKTLAFVHRWDAFTSEAQKILTLLRRQQDTVKSVEAATGRPTRSIANGPAGSVPLSGELLDELVALYEPRGEVGGYALRKGLPALTLRVEKKRGGVHIVVEPSLYTLQGLDYSYLYNEDTS</sequence>
<reference evidence="1" key="1">
    <citation type="journal article" date="2013" name="Environ. Microbiol.">
        <title>Microbiota from the distal guts of lean and obese adolescents exhibit partial functional redundancy besides clear differences in community structure.</title>
        <authorList>
            <person name="Ferrer M."/>
            <person name="Ruiz A."/>
            <person name="Lanza F."/>
            <person name="Haange S.B."/>
            <person name="Oberbach A."/>
            <person name="Till H."/>
            <person name="Bargiela R."/>
            <person name="Campoy C."/>
            <person name="Segura M.T."/>
            <person name="Richter M."/>
            <person name="von Bergen M."/>
            <person name="Seifert J."/>
            <person name="Suarez A."/>
        </authorList>
    </citation>
    <scope>NUCLEOTIDE SEQUENCE</scope>
</reference>